<evidence type="ECO:0000313" key="1">
    <source>
        <dbReference type="EMBL" id="KCZ80648.1"/>
    </source>
</evidence>
<gene>
    <name evidence="1" type="ORF">H312_01940</name>
</gene>
<reference evidence="2" key="1">
    <citation type="submission" date="2013-02" db="EMBL/GenBank/DDBJ databases">
        <authorList>
            <consortium name="The Broad Institute Genome Sequencing Platform"/>
            <person name="Cuomo C."/>
            <person name="Becnel J."/>
            <person name="Sanscrainte N."/>
            <person name="Walker B."/>
            <person name="Young S.K."/>
            <person name="Zeng Q."/>
            <person name="Gargeya S."/>
            <person name="Fitzgerald M."/>
            <person name="Haas B."/>
            <person name="Abouelleil A."/>
            <person name="Alvarado L."/>
            <person name="Arachchi H.M."/>
            <person name="Berlin A.M."/>
            <person name="Chapman S.B."/>
            <person name="Dewar J."/>
            <person name="Goldberg J."/>
            <person name="Griggs A."/>
            <person name="Gujja S."/>
            <person name="Hansen M."/>
            <person name="Howarth C."/>
            <person name="Imamovic A."/>
            <person name="Larimer J."/>
            <person name="McCowan C."/>
            <person name="Murphy C."/>
            <person name="Neiman D."/>
            <person name="Pearson M."/>
            <person name="Priest M."/>
            <person name="Roberts A."/>
            <person name="Saif S."/>
            <person name="Shea T."/>
            <person name="Sisk P."/>
            <person name="Sykes S."/>
            <person name="Wortman J."/>
            <person name="Nusbaum C."/>
            <person name="Birren B."/>
        </authorList>
    </citation>
    <scope>NUCLEOTIDE SEQUENCE [LARGE SCALE GENOMIC DNA]</scope>
    <source>
        <strain evidence="2">PRA339</strain>
    </source>
</reference>
<dbReference type="HOGENOM" id="CLU_3086781_0_0_1"/>
<reference evidence="1 2" key="2">
    <citation type="submission" date="2014-03" db="EMBL/GenBank/DDBJ databases">
        <title>The Genome Sequence of Anncaliia algerae insect isolate PRA339.</title>
        <authorList>
            <consortium name="The Broad Institute Genome Sequencing Platform"/>
            <consortium name="The Broad Institute Genome Sequencing Center for Infectious Disease"/>
            <person name="Cuomo C."/>
            <person name="Becnel J."/>
            <person name="Sanscrainte N."/>
            <person name="Walker B."/>
            <person name="Young S.K."/>
            <person name="Zeng Q."/>
            <person name="Gargeya S."/>
            <person name="Fitzgerald M."/>
            <person name="Haas B."/>
            <person name="Abouelleil A."/>
            <person name="Alvarado L."/>
            <person name="Arachchi H.M."/>
            <person name="Berlin A.M."/>
            <person name="Chapman S.B."/>
            <person name="Dewar J."/>
            <person name="Goldberg J."/>
            <person name="Griggs A."/>
            <person name="Gujja S."/>
            <person name="Hansen M."/>
            <person name="Howarth C."/>
            <person name="Imamovic A."/>
            <person name="Larimer J."/>
            <person name="McCowan C."/>
            <person name="Murphy C."/>
            <person name="Neiman D."/>
            <person name="Pearson M."/>
            <person name="Priest M."/>
            <person name="Roberts A."/>
            <person name="Saif S."/>
            <person name="Shea T."/>
            <person name="Sisk P."/>
            <person name="Sykes S."/>
            <person name="Wortman J."/>
            <person name="Nusbaum C."/>
            <person name="Birren B."/>
        </authorList>
    </citation>
    <scope>NUCLEOTIDE SEQUENCE [LARGE SCALE GENOMIC DNA]</scope>
    <source>
        <strain evidence="1 2">PRA339</strain>
    </source>
</reference>
<dbReference type="AlphaFoldDB" id="A0A059F046"/>
<protein>
    <submittedName>
        <fullName evidence="1">Uncharacterized protein</fullName>
    </submittedName>
</protein>
<dbReference type="VEuPathDB" id="MicrosporidiaDB:H312_01940"/>
<accession>A0A059F046</accession>
<organism evidence="1 2">
    <name type="scientific">Anncaliia algerae PRA339</name>
    <dbReference type="NCBI Taxonomy" id="1288291"/>
    <lineage>
        <taxon>Eukaryota</taxon>
        <taxon>Fungi</taxon>
        <taxon>Fungi incertae sedis</taxon>
        <taxon>Microsporidia</taxon>
        <taxon>Tubulinosematoidea</taxon>
        <taxon>Tubulinosematidae</taxon>
        <taxon>Anncaliia</taxon>
    </lineage>
</organism>
<keyword evidence="2" id="KW-1185">Reference proteome</keyword>
<dbReference type="EMBL" id="KK365169">
    <property type="protein sequence ID" value="KCZ80648.1"/>
    <property type="molecule type" value="Genomic_DNA"/>
</dbReference>
<evidence type="ECO:0000313" key="2">
    <source>
        <dbReference type="Proteomes" id="UP000030655"/>
    </source>
</evidence>
<sequence length="52" mass="6096">MSAKVTRLYANDFIHELICHKHKFVNGQTGVNTQDVEYLNNAVKWLIKEKSY</sequence>
<proteinExistence type="predicted"/>
<name>A0A059F046_9MICR</name>
<dbReference type="Proteomes" id="UP000030655">
    <property type="component" value="Unassembled WGS sequence"/>
</dbReference>